<keyword evidence="8" id="KW-1185">Reference proteome</keyword>
<keyword evidence="4 7" id="KW-0808">Transferase</keyword>
<dbReference type="GO" id="GO:0005978">
    <property type="term" value="P:glycogen biosynthetic process"/>
    <property type="evidence" value="ECO:0007669"/>
    <property type="project" value="TreeGrafter"/>
</dbReference>
<dbReference type="PANTHER" id="PTHR45825">
    <property type="entry name" value="GRANULE-BOUND STARCH SYNTHASE 1, CHLOROPLASTIC/AMYLOPLASTIC"/>
    <property type="match status" value="1"/>
</dbReference>
<feature type="domain" description="Starch synthase catalytic" evidence="6">
    <location>
        <begin position="2"/>
        <end position="264"/>
    </location>
</feature>
<accession>S0G497</accession>
<evidence type="ECO:0000259" key="6">
    <source>
        <dbReference type="Pfam" id="PF08323"/>
    </source>
</evidence>
<evidence type="ECO:0000313" key="7">
    <source>
        <dbReference type="EMBL" id="EMS80374.1"/>
    </source>
</evidence>
<evidence type="ECO:0000259" key="5">
    <source>
        <dbReference type="Pfam" id="PF00534"/>
    </source>
</evidence>
<gene>
    <name evidence="7" type="primary">glgA1</name>
    <name evidence="7" type="ORF">Dpo_2c00620</name>
</gene>
<dbReference type="OrthoDB" id="9808590at2"/>
<evidence type="ECO:0000256" key="1">
    <source>
        <dbReference type="ARBA" id="ARBA00001478"/>
    </source>
</evidence>
<organism evidence="7 8">
    <name type="scientific">Desulfotignum phosphitoxidans DSM 13687</name>
    <dbReference type="NCBI Taxonomy" id="1286635"/>
    <lineage>
        <taxon>Bacteria</taxon>
        <taxon>Pseudomonadati</taxon>
        <taxon>Thermodesulfobacteriota</taxon>
        <taxon>Desulfobacteria</taxon>
        <taxon>Desulfobacterales</taxon>
        <taxon>Desulfobacteraceae</taxon>
        <taxon>Desulfotignum</taxon>
    </lineage>
</organism>
<dbReference type="Gene3D" id="3.40.50.2000">
    <property type="entry name" value="Glycogen Phosphorylase B"/>
    <property type="match status" value="2"/>
</dbReference>
<name>S0G497_9BACT</name>
<evidence type="ECO:0000256" key="4">
    <source>
        <dbReference type="ARBA" id="ARBA00022679"/>
    </source>
</evidence>
<dbReference type="GO" id="GO:0009011">
    <property type="term" value="F:alpha-1,4-glucan glucosyltransferase (ADP-glucose donor) activity"/>
    <property type="evidence" value="ECO:0007669"/>
    <property type="project" value="UniProtKB-EC"/>
</dbReference>
<comment type="caution">
    <text evidence="7">The sequence shown here is derived from an EMBL/GenBank/DDBJ whole genome shotgun (WGS) entry which is preliminary data.</text>
</comment>
<protein>
    <recommendedName>
        <fullName evidence="2">starch synthase</fullName>
        <ecNumber evidence="2">2.4.1.21</ecNumber>
    </recommendedName>
</protein>
<dbReference type="EC" id="2.4.1.21" evidence="2"/>
<dbReference type="InterPro" id="IPR001296">
    <property type="entry name" value="Glyco_trans_1"/>
</dbReference>
<evidence type="ECO:0000313" key="8">
    <source>
        <dbReference type="Proteomes" id="UP000014216"/>
    </source>
</evidence>
<reference evidence="7 8" key="1">
    <citation type="journal article" date="2013" name="Genome Announc.">
        <title>Draft Genome Sequence of Desulfotignum phosphitoxidans DSM 13687 Strain FiPS-3.</title>
        <authorList>
            <person name="Poehlein A."/>
            <person name="Daniel R."/>
            <person name="Simeonova D.D."/>
        </authorList>
    </citation>
    <scope>NUCLEOTIDE SEQUENCE [LARGE SCALE GENOMIC DNA]</scope>
    <source>
        <strain evidence="7 8">DSM 13687</strain>
    </source>
</reference>
<dbReference type="AlphaFoldDB" id="S0G497"/>
<dbReference type="EMBL" id="APJX01000002">
    <property type="protein sequence ID" value="EMS80374.1"/>
    <property type="molecule type" value="Genomic_DNA"/>
</dbReference>
<dbReference type="Pfam" id="PF08323">
    <property type="entry name" value="Glyco_transf_5"/>
    <property type="match status" value="1"/>
</dbReference>
<evidence type="ECO:0000256" key="3">
    <source>
        <dbReference type="ARBA" id="ARBA00022676"/>
    </source>
</evidence>
<proteinExistence type="predicted"/>
<keyword evidence="3 7" id="KW-0328">Glycosyltransferase</keyword>
<dbReference type="PANTHER" id="PTHR45825:SF11">
    <property type="entry name" value="ALPHA AMYLASE DOMAIN-CONTAINING PROTEIN"/>
    <property type="match status" value="1"/>
</dbReference>
<dbReference type="PATRIC" id="fig|1286635.3.peg.1027"/>
<dbReference type="GO" id="GO:0005829">
    <property type="term" value="C:cytosol"/>
    <property type="evidence" value="ECO:0007669"/>
    <property type="project" value="TreeGrafter"/>
</dbReference>
<feature type="domain" description="Glycosyl transferase family 1" evidence="5">
    <location>
        <begin position="355"/>
        <end position="475"/>
    </location>
</feature>
<comment type="catalytic activity">
    <reaction evidence="1">
        <text>[(1-&gt;4)-alpha-D-glucosyl](n) + ADP-alpha-D-glucose = [(1-&gt;4)-alpha-D-glucosyl](n+1) + ADP + H(+)</text>
        <dbReference type="Rhea" id="RHEA:18189"/>
        <dbReference type="Rhea" id="RHEA-COMP:9584"/>
        <dbReference type="Rhea" id="RHEA-COMP:9587"/>
        <dbReference type="ChEBI" id="CHEBI:15378"/>
        <dbReference type="ChEBI" id="CHEBI:15444"/>
        <dbReference type="ChEBI" id="CHEBI:57498"/>
        <dbReference type="ChEBI" id="CHEBI:456216"/>
        <dbReference type="EC" id="2.4.1.21"/>
    </reaction>
</comment>
<dbReference type="Pfam" id="PF00534">
    <property type="entry name" value="Glycos_transf_1"/>
    <property type="match status" value="1"/>
</dbReference>
<evidence type="ECO:0000256" key="2">
    <source>
        <dbReference type="ARBA" id="ARBA00012588"/>
    </source>
</evidence>
<dbReference type="SUPFAM" id="SSF53756">
    <property type="entry name" value="UDP-Glycosyltransferase/glycogen phosphorylase"/>
    <property type="match status" value="1"/>
</dbReference>
<dbReference type="Proteomes" id="UP000014216">
    <property type="component" value="Unassembled WGS sequence"/>
</dbReference>
<dbReference type="RefSeq" id="WP_006964610.1">
    <property type="nucleotide sequence ID" value="NZ_APJX01000002.1"/>
</dbReference>
<sequence length="521" mass="57943">MHIVHMAAENDSLPNAKVGGVADVVRDIAPALADLGHQVSVVMPGYGFLHETEGAKHVADICFPFRGTLHDAPLYRVPAKQVHPGVTQYVIHHPFLESVNTHTGQHQIYVHDPDDQPFFSDGSRFACFCSAAAAALTQEVIPRADVMHLHDWHTALVALLRRYHPACAPLQRVRTVFTIHNLALQGVRPLAGSSSSLSAWFPDISWHWLDVADPRWPDACNLMACGIRLSDRVHTVSPTYAREICRPDDLPRFHGAQGLEAVLAHENDTGNLTGILNGCDYPENRHPPVMEMPEMLRGFQRRIMQWSAGRQTVSSADFVAGHNLSNLLQRRNRPKMLLCSVTRLTDQKVLLMRQGQDGMSAMARILTALGDDGVYVLLGTGHEEFVRFFTRLEAWFPNFIFLHGFSDQAARTLYANGDLFLMPSSFEPCGIGQMLAMRDGQPCVVHAVGGLCDTVIHGVNGFCSRGRDLDDQAQHFVETACQAIELLKNDPDKWQQIKNNAAAARFSWQHAAQQYVEKLYG</sequence>
<dbReference type="InterPro" id="IPR013534">
    <property type="entry name" value="Starch_synth_cat_dom"/>
</dbReference>